<dbReference type="GO" id="GO:0009055">
    <property type="term" value="F:electron transfer activity"/>
    <property type="evidence" value="ECO:0007669"/>
    <property type="project" value="InterPro"/>
</dbReference>
<dbReference type="PANTHER" id="PTHR33021">
    <property type="entry name" value="BLUE COPPER PROTEIN"/>
    <property type="match status" value="1"/>
</dbReference>
<reference evidence="3 4" key="1">
    <citation type="journal article" date="2010" name="Nature">
        <title>Genome sequencing and analysis of the model grass Brachypodium distachyon.</title>
        <authorList>
            <consortium name="International Brachypodium Initiative"/>
        </authorList>
    </citation>
    <scope>NUCLEOTIDE SEQUENCE [LARGE SCALE GENOMIC DNA]</scope>
    <source>
        <strain evidence="3">Bd21</strain>
        <strain evidence="4">cv. Bd21</strain>
    </source>
</reference>
<dbReference type="InterPro" id="IPR003245">
    <property type="entry name" value="Phytocyanin_dom"/>
</dbReference>
<dbReference type="CDD" id="cd04216">
    <property type="entry name" value="Phytocyanin"/>
    <property type="match status" value="1"/>
</dbReference>
<dbReference type="AlphaFoldDB" id="A0A0Q3Q041"/>
<dbReference type="InterPro" id="IPR008972">
    <property type="entry name" value="Cupredoxin"/>
</dbReference>
<evidence type="ECO:0000313" key="4">
    <source>
        <dbReference type="EnsemblPlants" id="KQJ95017"/>
    </source>
</evidence>
<accession>A0A0Q3Q041</accession>
<feature type="chain" id="PRO_5044546093" description="Phytocyanin domain-containing protein" evidence="1">
    <location>
        <begin position="24"/>
        <end position="195"/>
    </location>
</feature>
<dbReference type="STRING" id="15368.A0A0Q3Q041"/>
<dbReference type="PROSITE" id="PS51485">
    <property type="entry name" value="PHYTOCYANIN"/>
    <property type="match status" value="1"/>
</dbReference>
<protein>
    <recommendedName>
        <fullName evidence="2">Phytocyanin domain-containing protein</fullName>
    </recommendedName>
</protein>
<dbReference type="InterPro" id="IPR039391">
    <property type="entry name" value="Phytocyanin-like"/>
</dbReference>
<reference evidence="3" key="2">
    <citation type="submission" date="2017-06" db="EMBL/GenBank/DDBJ databases">
        <title>WGS assembly of Brachypodium distachyon.</title>
        <authorList>
            <consortium name="The International Brachypodium Initiative"/>
            <person name="Lucas S."/>
            <person name="Harmon-Smith M."/>
            <person name="Lail K."/>
            <person name="Tice H."/>
            <person name="Grimwood J."/>
            <person name="Bruce D."/>
            <person name="Barry K."/>
            <person name="Shu S."/>
            <person name="Lindquist E."/>
            <person name="Wang M."/>
            <person name="Pitluck S."/>
            <person name="Vogel J.P."/>
            <person name="Garvin D.F."/>
            <person name="Mockler T.C."/>
            <person name="Schmutz J."/>
            <person name="Rokhsar D."/>
            <person name="Bevan M.W."/>
        </authorList>
    </citation>
    <scope>NUCLEOTIDE SEQUENCE</scope>
    <source>
        <strain evidence="3">Bd21</strain>
    </source>
</reference>
<reference evidence="4" key="3">
    <citation type="submission" date="2018-08" db="UniProtKB">
        <authorList>
            <consortium name="EnsemblPlants"/>
        </authorList>
    </citation>
    <scope>IDENTIFICATION</scope>
    <source>
        <strain evidence="4">cv. Bd21</strain>
    </source>
</reference>
<feature type="signal peptide" evidence="1">
    <location>
        <begin position="1"/>
        <end position="23"/>
    </location>
</feature>
<evidence type="ECO:0000313" key="5">
    <source>
        <dbReference type="Proteomes" id="UP000008810"/>
    </source>
</evidence>
<sequence>MAITKALLLTTIASATLFGMALGASYTVGAPAGSWDLKANYTQWVSGRRFFPGDSLRFQYPAAATHNVLEVTKAAYDTCSNISSIPGSGGSINSSAVIATYQTGNDVILLAASGVTRYFVCGFPGHCAAGMKLKVHVGTQEQPPVQCRGRGREAKRIRCTRPAPASPAVSSAVYVDRSSLWLAAAVAAGYLLPCF</sequence>
<evidence type="ECO:0000259" key="2">
    <source>
        <dbReference type="PROSITE" id="PS51485"/>
    </source>
</evidence>
<name>A0A0Q3Q041_BRADI</name>
<dbReference type="Pfam" id="PF02298">
    <property type="entry name" value="Cu_bind_like"/>
    <property type="match status" value="1"/>
</dbReference>
<dbReference type="RefSeq" id="XP_003571372.1">
    <property type="nucleotide sequence ID" value="XM_003571324.2"/>
</dbReference>
<dbReference type="EnsemblPlants" id="KQJ95017">
    <property type="protein sequence ID" value="KQJ95017"/>
    <property type="gene ID" value="BRADI_3g14690v3"/>
</dbReference>
<organism evidence="3">
    <name type="scientific">Brachypodium distachyon</name>
    <name type="common">Purple false brome</name>
    <name type="synonym">Trachynia distachya</name>
    <dbReference type="NCBI Taxonomy" id="15368"/>
    <lineage>
        <taxon>Eukaryota</taxon>
        <taxon>Viridiplantae</taxon>
        <taxon>Streptophyta</taxon>
        <taxon>Embryophyta</taxon>
        <taxon>Tracheophyta</taxon>
        <taxon>Spermatophyta</taxon>
        <taxon>Magnoliopsida</taxon>
        <taxon>Liliopsida</taxon>
        <taxon>Poales</taxon>
        <taxon>Poaceae</taxon>
        <taxon>BOP clade</taxon>
        <taxon>Pooideae</taxon>
        <taxon>Stipodae</taxon>
        <taxon>Brachypodieae</taxon>
        <taxon>Brachypodium</taxon>
    </lineage>
</organism>
<dbReference type="GeneID" id="100842349"/>
<dbReference type="Gene3D" id="2.60.40.420">
    <property type="entry name" value="Cupredoxins - blue copper proteins"/>
    <property type="match status" value="1"/>
</dbReference>
<dbReference type="OrthoDB" id="687020at2759"/>
<dbReference type="GO" id="GO:0005886">
    <property type="term" value="C:plasma membrane"/>
    <property type="evidence" value="ECO:0000318"/>
    <property type="project" value="GO_Central"/>
</dbReference>
<evidence type="ECO:0000313" key="3">
    <source>
        <dbReference type="EMBL" id="KQJ95017.1"/>
    </source>
</evidence>
<evidence type="ECO:0000256" key="1">
    <source>
        <dbReference type="SAM" id="SignalP"/>
    </source>
</evidence>
<dbReference type="KEGG" id="bdi:100842349"/>
<proteinExistence type="predicted"/>
<dbReference type="SUPFAM" id="SSF49503">
    <property type="entry name" value="Cupredoxins"/>
    <property type="match status" value="1"/>
</dbReference>
<keyword evidence="1" id="KW-0732">Signal</keyword>
<keyword evidence="5" id="KW-1185">Reference proteome</keyword>
<dbReference type="Gramene" id="KQJ95017">
    <property type="protein sequence ID" value="KQJ95017"/>
    <property type="gene ID" value="BRADI_3g14690v3"/>
</dbReference>
<gene>
    <name evidence="4" type="primary">LOC100842349</name>
    <name evidence="3" type="ORF">BRADI_3g14690v3</name>
</gene>
<dbReference type="PANTHER" id="PTHR33021:SF466">
    <property type="entry name" value="OS08G0138100 PROTEIN"/>
    <property type="match status" value="1"/>
</dbReference>
<feature type="domain" description="Phytocyanin" evidence="2">
    <location>
        <begin position="24"/>
        <end position="139"/>
    </location>
</feature>
<dbReference type="EMBL" id="CM000882">
    <property type="protein sequence ID" value="KQJ95017.1"/>
    <property type="molecule type" value="Genomic_DNA"/>
</dbReference>
<dbReference type="Proteomes" id="UP000008810">
    <property type="component" value="Chromosome 3"/>
</dbReference>